<dbReference type="EMBL" id="JAIVGD010000015">
    <property type="protein sequence ID" value="KAH0758382.1"/>
    <property type="molecule type" value="Genomic_DNA"/>
</dbReference>
<proteinExistence type="predicted"/>
<comment type="caution">
    <text evidence="1">The sequence shown here is derived from an EMBL/GenBank/DDBJ whole genome shotgun (WGS) entry which is preliminary data.</text>
</comment>
<dbReference type="Proteomes" id="UP000826656">
    <property type="component" value="Unassembled WGS sequence"/>
</dbReference>
<sequence>MHCPNSGGMFPSNSLSSMCKEDKDVKLPIEDVIFPDNLFPFNVSPCRRRSLPKDSGTLPLN</sequence>
<gene>
    <name evidence="1" type="ORF">KY290_021875</name>
</gene>
<evidence type="ECO:0000313" key="2">
    <source>
        <dbReference type="Proteomes" id="UP000826656"/>
    </source>
</evidence>
<protein>
    <submittedName>
        <fullName evidence="1">Uncharacterized protein</fullName>
    </submittedName>
</protein>
<organism evidence="1 2">
    <name type="scientific">Solanum tuberosum</name>
    <name type="common">Potato</name>
    <dbReference type="NCBI Taxonomy" id="4113"/>
    <lineage>
        <taxon>Eukaryota</taxon>
        <taxon>Viridiplantae</taxon>
        <taxon>Streptophyta</taxon>
        <taxon>Embryophyta</taxon>
        <taxon>Tracheophyta</taxon>
        <taxon>Spermatophyta</taxon>
        <taxon>Magnoliopsida</taxon>
        <taxon>eudicotyledons</taxon>
        <taxon>Gunneridae</taxon>
        <taxon>Pentapetalae</taxon>
        <taxon>asterids</taxon>
        <taxon>lamiids</taxon>
        <taxon>Solanales</taxon>
        <taxon>Solanaceae</taxon>
        <taxon>Solanoideae</taxon>
        <taxon>Solaneae</taxon>
        <taxon>Solanum</taxon>
    </lineage>
</organism>
<reference evidence="1 2" key="1">
    <citation type="journal article" date="2021" name="bioRxiv">
        <title>Chromosome-scale and haplotype-resolved genome assembly of a tetraploid potato cultivar.</title>
        <authorList>
            <person name="Sun H."/>
            <person name="Jiao W.-B."/>
            <person name="Krause K."/>
            <person name="Campoy J.A."/>
            <person name="Goel M."/>
            <person name="Folz-Donahue K."/>
            <person name="Kukat C."/>
            <person name="Huettel B."/>
            <person name="Schneeberger K."/>
        </authorList>
    </citation>
    <scope>NUCLEOTIDE SEQUENCE [LARGE SCALE GENOMIC DNA]</scope>
    <source>
        <strain evidence="1">SolTubOtavaFocal</strain>
        <tissue evidence="1">Leaves</tissue>
    </source>
</reference>
<accession>A0ABQ7V2R8</accession>
<name>A0ABQ7V2R8_SOLTU</name>
<keyword evidence="2" id="KW-1185">Reference proteome</keyword>
<evidence type="ECO:0000313" key="1">
    <source>
        <dbReference type="EMBL" id="KAH0758382.1"/>
    </source>
</evidence>